<evidence type="ECO:0000256" key="3">
    <source>
        <dbReference type="ARBA" id="ARBA00023163"/>
    </source>
</evidence>
<dbReference type="Proteomes" id="UP000636956">
    <property type="component" value="Unassembled WGS sequence"/>
</dbReference>
<dbReference type="RefSeq" id="WP_229662263.1">
    <property type="nucleotide sequence ID" value="NZ_BAABFW010000085.1"/>
</dbReference>
<dbReference type="GO" id="GO:0000976">
    <property type="term" value="F:transcription cis-regulatory region binding"/>
    <property type="evidence" value="ECO:0007669"/>
    <property type="project" value="TreeGrafter"/>
</dbReference>
<evidence type="ECO:0000313" key="6">
    <source>
        <dbReference type="EMBL" id="GGJ82304.1"/>
    </source>
</evidence>
<proteinExistence type="predicted"/>
<protein>
    <recommendedName>
        <fullName evidence="5">Transcriptional regulator LacI/GalR-like sensor domain-containing protein</fullName>
    </recommendedName>
</protein>
<dbReference type="CDD" id="cd06267">
    <property type="entry name" value="PBP1_LacI_sugar_binding-like"/>
    <property type="match status" value="1"/>
</dbReference>
<accession>A0A917PKL7</accession>
<feature type="compositionally biased region" description="Basic and acidic residues" evidence="4">
    <location>
        <begin position="101"/>
        <end position="132"/>
    </location>
</feature>
<organism evidence="6 7">
    <name type="scientific">Agromyces bauzanensis</name>
    <dbReference type="NCBI Taxonomy" id="1308924"/>
    <lineage>
        <taxon>Bacteria</taxon>
        <taxon>Bacillati</taxon>
        <taxon>Actinomycetota</taxon>
        <taxon>Actinomycetes</taxon>
        <taxon>Micrococcales</taxon>
        <taxon>Microbacteriaceae</taxon>
        <taxon>Agromyces</taxon>
    </lineage>
</organism>
<evidence type="ECO:0000256" key="2">
    <source>
        <dbReference type="ARBA" id="ARBA00023125"/>
    </source>
</evidence>
<evidence type="ECO:0000256" key="4">
    <source>
        <dbReference type="SAM" id="MobiDB-lite"/>
    </source>
</evidence>
<dbReference type="Pfam" id="PF13377">
    <property type="entry name" value="Peripla_BP_3"/>
    <property type="match status" value="1"/>
</dbReference>
<dbReference type="PANTHER" id="PTHR30146:SF153">
    <property type="entry name" value="LACTOSE OPERON REPRESSOR"/>
    <property type="match status" value="1"/>
</dbReference>
<feature type="compositionally biased region" description="Basic and acidic residues" evidence="4">
    <location>
        <begin position="1"/>
        <end position="15"/>
    </location>
</feature>
<dbReference type="PANTHER" id="PTHR30146">
    <property type="entry name" value="LACI-RELATED TRANSCRIPTIONAL REPRESSOR"/>
    <property type="match status" value="1"/>
</dbReference>
<evidence type="ECO:0000256" key="1">
    <source>
        <dbReference type="ARBA" id="ARBA00023015"/>
    </source>
</evidence>
<name>A0A917PKL7_9MICO</name>
<dbReference type="InterPro" id="IPR028082">
    <property type="entry name" value="Peripla_BP_I"/>
</dbReference>
<keyword evidence="3" id="KW-0804">Transcription</keyword>
<reference evidence="6" key="2">
    <citation type="submission" date="2020-09" db="EMBL/GenBank/DDBJ databases">
        <authorList>
            <person name="Sun Q."/>
            <person name="Zhou Y."/>
        </authorList>
    </citation>
    <scope>NUCLEOTIDE SEQUENCE</scope>
    <source>
        <strain evidence="6">CGMCC 1.8984</strain>
    </source>
</reference>
<gene>
    <name evidence="6" type="ORF">GCM10011372_20930</name>
</gene>
<feature type="region of interest" description="Disordered" evidence="4">
    <location>
        <begin position="1"/>
        <end position="23"/>
    </location>
</feature>
<dbReference type="GO" id="GO:0003700">
    <property type="term" value="F:DNA-binding transcription factor activity"/>
    <property type="evidence" value="ECO:0007669"/>
    <property type="project" value="TreeGrafter"/>
</dbReference>
<dbReference type="EMBL" id="BMMD01000011">
    <property type="protein sequence ID" value="GGJ82304.1"/>
    <property type="molecule type" value="Genomic_DNA"/>
</dbReference>
<reference evidence="6" key="1">
    <citation type="journal article" date="2014" name="Int. J. Syst. Evol. Microbiol.">
        <title>Complete genome sequence of Corynebacterium casei LMG S-19264T (=DSM 44701T), isolated from a smear-ripened cheese.</title>
        <authorList>
            <consortium name="US DOE Joint Genome Institute (JGI-PGF)"/>
            <person name="Walter F."/>
            <person name="Albersmeier A."/>
            <person name="Kalinowski J."/>
            <person name="Ruckert C."/>
        </authorList>
    </citation>
    <scope>NUCLEOTIDE SEQUENCE</scope>
    <source>
        <strain evidence="6">CGMCC 1.8984</strain>
    </source>
</reference>
<keyword evidence="2" id="KW-0238">DNA-binding</keyword>
<sequence>MSGGRDRAREPRSSPDRPTAIFAGSDLQALGAIEAARELGLRVPEDVSIVGYDDIPLAQWMTPRLTTVRRASRRRGARHLRLSTSSMGTPFDQPGHFRISLGDDGHDRTIAADARRGRAAGRDHGLDRRPAR</sequence>
<dbReference type="SUPFAM" id="SSF53822">
    <property type="entry name" value="Periplasmic binding protein-like I"/>
    <property type="match status" value="1"/>
</dbReference>
<keyword evidence="1" id="KW-0805">Transcription regulation</keyword>
<keyword evidence="7" id="KW-1185">Reference proteome</keyword>
<comment type="caution">
    <text evidence="6">The sequence shown here is derived from an EMBL/GenBank/DDBJ whole genome shotgun (WGS) entry which is preliminary data.</text>
</comment>
<dbReference type="AlphaFoldDB" id="A0A917PKL7"/>
<feature type="domain" description="Transcriptional regulator LacI/GalR-like sensor" evidence="5">
    <location>
        <begin position="11"/>
        <end position="93"/>
    </location>
</feature>
<feature type="region of interest" description="Disordered" evidence="4">
    <location>
        <begin position="76"/>
        <end position="132"/>
    </location>
</feature>
<dbReference type="Gene3D" id="3.40.50.2300">
    <property type="match status" value="2"/>
</dbReference>
<evidence type="ECO:0000313" key="7">
    <source>
        <dbReference type="Proteomes" id="UP000636956"/>
    </source>
</evidence>
<dbReference type="InterPro" id="IPR046335">
    <property type="entry name" value="LacI/GalR-like_sensor"/>
</dbReference>
<evidence type="ECO:0000259" key="5">
    <source>
        <dbReference type="Pfam" id="PF13377"/>
    </source>
</evidence>